<dbReference type="EMBL" id="VOOR01000003">
    <property type="protein sequence ID" value="TXB68854.1"/>
    <property type="molecule type" value="Genomic_DNA"/>
</dbReference>
<dbReference type="Pfam" id="PF07610">
    <property type="entry name" value="DUF1573"/>
    <property type="match status" value="1"/>
</dbReference>
<gene>
    <name evidence="2" type="ORF">FRY97_01965</name>
</gene>
<feature type="chain" id="PRO_5023142620" evidence="1">
    <location>
        <begin position="24"/>
        <end position="124"/>
    </location>
</feature>
<dbReference type="Proteomes" id="UP000321580">
    <property type="component" value="Unassembled WGS sequence"/>
</dbReference>
<name>A0A5C6S358_9BACT</name>
<keyword evidence="3" id="KW-1185">Reference proteome</keyword>
<organism evidence="2 3">
    <name type="scientific">Phaeodactylibacter luteus</name>
    <dbReference type="NCBI Taxonomy" id="1564516"/>
    <lineage>
        <taxon>Bacteria</taxon>
        <taxon>Pseudomonadati</taxon>
        <taxon>Bacteroidota</taxon>
        <taxon>Saprospiria</taxon>
        <taxon>Saprospirales</taxon>
        <taxon>Haliscomenobacteraceae</taxon>
        <taxon>Phaeodactylibacter</taxon>
    </lineage>
</organism>
<accession>A0A5C6S358</accession>
<dbReference type="PANTHER" id="PTHR37833:SF1">
    <property type="entry name" value="SIGNAL PEPTIDE PROTEIN"/>
    <property type="match status" value="1"/>
</dbReference>
<comment type="caution">
    <text evidence="2">The sequence shown here is derived from an EMBL/GenBank/DDBJ whole genome shotgun (WGS) entry which is preliminary data.</text>
</comment>
<dbReference type="RefSeq" id="WP_147165741.1">
    <property type="nucleotide sequence ID" value="NZ_VOOR01000003.1"/>
</dbReference>
<evidence type="ECO:0000313" key="3">
    <source>
        <dbReference type="Proteomes" id="UP000321580"/>
    </source>
</evidence>
<proteinExistence type="predicted"/>
<dbReference type="OrthoDB" id="826619at2"/>
<dbReference type="InterPro" id="IPR011467">
    <property type="entry name" value="DUF1573"/>
</dbReference>
<dbReference type="AlphaFoldDB" id="A0A5C6S358"/>
<dbReference type="InterPro" id="IPR013783">
    <property type="entry name" value="Ig-like_fold"/>
</dbReference>
<keyword evidence="1" id="KW-0732">Signal</keyword>
<dbReference type="PANTHER" id="PTHR37833">
    <property type="entry name" value="LIPOPROTEIN-RELATED"/>
    <property type="match status" value="1"/>
</dbReference>
<reference evidence="2 3" key="1">
    <citation type="submission" date="2019-08" db="EMBL/GenBank/DDBJ databases">
        <title>Genome of Phaeodactylibacter luteus.</title>
        <authorList>
            <person name="Bowman J.P."/>
        </authorList>
    </citation>
    <scope>NUCLEOTIDE SEQUENCE [LARGE SCALE GENOMIC DNA]</scope>
    <source>
        <strain evidence="2 3">KCTC 42180</strain>
    </source>
</reference>
<sequence length="124" mass="13841">MKALFAFCFLSLLATARSTPVEAQVVAWRDTTEADLGDILHLQPATHDFYFTNTSTDTLRIDNVRPSCGCTSPEWAAAAIPPGGEGSIRITYDARDVGYFRKKIKVYFSRQRKAELLFISGFVE</sequence>
<protein>
    <submittedName>
        <fullName evidence="2">DUF1573 domain-containing protein</fullName>
    </submittedName>
</protein>
<evidence type="ECO:0000313" key="2">
    <source>
        <dbReference type="EMBL" id="TXB68854.1"/>
    </source>
</evidence>
<feature type="signal peptide" evidence="1">
    <location>
        <begin position="1"/>
        <end position="23"/>
    </location>
</feature>
<dbReference type="Gene3D" id="2.60.40.10">
    <property type="entry name" value="Immunoglobulins"/>
    <property type="match status" value="1"/>
</dbReference>
<evidence type="ECO:0000256" key="1">
    <source>
        <dbReference type="SAM" id="SignalP"/>
    </source>
</evidence>